<organism evidence="8 9">
    <name type="scientific">Opitutus terrae (strain DSM 11246 / JCM 15787 / PB90-1)</name>
    <dbReference type="NCBI Taxonomy" id="452637"/>
    <lineage>
        <taxon>Bacteria</taxon>
        <taxon>Pseudomonadati</taxon>
        <taxon>Verrucomicrobiota</taxon>
        <taxon>Opitutia</taxon>
        <taxon>Opitutales</taxon>
        <taxon>Opitutaceae</taxon>
        <taxon>Opitutus</taxon>
    </lineage>
</organism>
<protein>
    <recommendedName>
        <fullName evidence="4 6">Signal peptidase I</fullName>
        <ecNumber evidence="3 6">3.4.21.89</ecNumber>
    </recommendedName>
</protein>
<dbReference type="Pfam" id="PF10502">
    <property type="entry name" value="Peptidase_S26"/>
    <property type="match status" value="1"/>
</dbReference>
<dbReference type="InterPro" id="IPR000223">
    <property type="entry name" value="Pept_S26A_signal_pept_1"/>
</dbReference>
<evidence type="ECO:0000256" key="2">
    <source>
        <dbReference type="ARBA" id="ARBA00009370"/>
    </source>
</evidence>
<dbReference type="InterPro" id="IPR036286">
    <property type="entry name" value="LexA/Signal_pep-like_sf"/>
</dbReference>
<evidence type="ECO:0000256" key="5">
    <source>
        <dbReference type="ARBA" id="ARBA00022801"/>
    </source>
</evidence>
<dbReference type="GO" id="GO:0016020">
    <property type="term" value="C:membrane"/>
    <property type="evidence" value="ECO:0007669"/>
    <property type="project" value="UniProtKB-SubCell"/>
</dbReference>
<dbReference type="RefSeq" id="WP_012376005.1">
    <property type="nucleotide sequence ID" value="NC_010571.1"/>
</dbReference>
<proteinExistence type="inferred from homology"/>
<gene>
    <name evidence="8" type="ordered locus">Oter_3196</name>
</gene>
<dbReference type="GO" id="GO:0006465">
    <property type="term" value="P:signal peptide processing"/>
    <property type="evidence" value="ECO:0007669"/>
    <property type="project" value="InterPro"/>
</dbReference>
<name>B1ZN24_OPITP</name>
<dbReference type="PANTHER" id="PTHR43390:SF1">
    <property type="entry name" value="CHLOROPLAST PROCESSING PEPTIDASE"/>
    <property type="match status" value="1"/>
</dbReference>
<evidence type="ECO:0000256" key="4">
    <source>
        <dbReference type="ARBA" id="ARBA00019232"/>
    </source>
</evidence>
<dbReference type="GO" id="GO:0009003">
    <property type="term" value="F:signal peptidase activity"/>
    <property type="evidence" value="ECO:0007669"/>
    <property type="project" value="UniProtKB-EC"/>
</dbReference>
<evidence type="ECO:0000313" key="9">
    <source>
        <dbReference type="Proteomes" id="UP000007013"/>
    </source>
</evidence>
<keyword evidence="9" id="KW-1185">Reference proteome</keyword>
<dbReference type="Gene3D" id="2.10.109.10">
    <property type="entry name" value="Umud Fragment, subunit A"/>
    <property type="match status" value="1"/>
</dbReference>
<comment type="similarity">
    <text evidence="2 6">Belongs to the peptidase S26 family.</text>
</comment>
<dbReference type="PROSITE" id="PS00760">
    <property type="entry name" value="SPASE_I_2"/>
    <property type="match status" value="1"/>
</dbReference>
<reference evidence="8 9" key="1">
    <citation type="journal article" date="2011" name="J. Bacteriol.">
        <title>Genome sequence of the verrucomicrobium Opitutus terrae PB90-1, an abundant inhabitant of rice paddy soil ecosystems.</title>
        <authorList>
            <person name="van Passel M.W."/>
            <person name="Kant R."/>
            <person name="Palva A."/>
            <person name="Copeland A."/>
            <person name="Lucas S."/>
            <person name="Lapidus A."/>
            <person name="Glavina del Rio T."/>
            <person name="Pitluck S."/>
            <person name="Goltsman E."/>
            <person name="Clum A."/>
            <person name="Sun H."/>
            <person name="Schmutz J."/>
            <person name="Larimer F.W."/>
            <person name="Land M.L."/>
            <person name="Hauser L."/>
            <person name="Kyrpides N."/>
            <person name="Mikhailova N."/>
            <person name="Richardson P.P."/>
            <person name="Janssen P.H."/>
            <person name="de Vos W.M."/>
            <person name="Smidt H."/>
        </authorList>
    </citation>
    <scope>NUCLEOTIDE SEQUENCE [LARGE SCALE GENOMIC DNA]</scope>
    <source>
        <strain evidence="9">DSM 11246 / JCM 15787 / PB90-1</strain>
    </source>
</reference>
<dbReference type="STRING" id="452637.Oter_3196"/>
<dbReference type="AlphaFoldDB" id="B1ZN24"/>
<keyword evidence="5 6" id="KW-0378">Hydrolase</keyword>
<comment type="catalytic activity">
    <reaction evidence="1 6">
        <text>Cleavage of hydrophobic, N-terminal signal or leader sequences from secreted and periplasmic proteins.</text>
        <dbReference type="EC" id="3.4.21.89"/>
    </reaction>
</comment>
<dbReference type="CDD" id="cd06530">
    <property type="entry name" value="S26_SPase_I"/>
    <property type="match status" value="1"/>
</dbReference>
<dbReference type="eggNOG" id="COG0681">
    <property type="taxonomic scope" value="Bacteria"/>
</dbReference>
<dbReference type="OrthoDB" id="9802919at2"/>
<dbReference type="NCBIfam" id="TIGR02227">
    <property type="entry name" value="sigpep_I_bact"/>
    <property type="match status" value="1"/>
</dbReference>
<evidence type="ECO:0000313" key="8">
    <source>
        <dbReference type="EMBL" id="ACB76476.1"/>
    </source>
</evidence>
<evidence type="ECO:0000256" key="6">
    <source>
        <dbReference type="RuleBase" id="RU362042"/>
    </source>
</evidence>
<dbReference type="EC" id="3.4.21.89" evidence="3 6"/>
<dbReference type="EMBL" id="CP001032">
    <property type="protein sequence ID" value="ACB76476.1"/>
    <property type="molecule type" value="Genomic_DNA"/>
</dbReference>
<dbReference type="PANTHER" id="PTHR43390">
    <property type="entry name" value="SIGNAL PEPTIDASE I"/>
    <property type="match status" value="1"/>
</dbReference>
<evidence type="ECO:0000256" key="1">
    <source>
        <dbReference type="ARBA" id="ARBA00000677"/>
    </source>
</evidence>
<dbReference type="PRINTS" id="PR00727">
    <property type="entry name" value="LEADERPTASE"/>
</dbReference>
<dbReference type="GO" id="GO:0004252">
    <property type="term" value="F:serine-type endopeptidase activity"/>
    <property type="evidence" value="ECO:0007669"/>
    <property type="project" value="InterPro"/>
</dbReference>
<keyword evidence="6" id="KW-0645">Protease</keyword>
<dbReference type="SUPFAM" id="SSF51306">
    <property type="entry name" value="LexA/Signal peptidase"/>
    <property type="match status" value="1"/>
</dbReference>
<accession>B1ZN24</accession>
<dbReference type="HOGENOM" id="CLU_642258_0_0_0"/>
<dbReference type="InterPro" id="IPR019533">
    <property type="entry name" value="Peptidase_S26"/>
</dbReference>
<feature type="domain" description="Peptidase S26" evidence="7">
    <location>
        <begin position="279"/>
        <end position="425"/>
    </location>
</feature>
<comment type="subcellular location">
    <subcellularLocation>
        <location evidence="6">Membrane</location>
        <topology evidence="6">Single-pass type II membrane protein</topology>
    </subcellularLocation>
</comment>
<dbReference type="InterPro" id="IPR019757">
    <property type="entry name" value="Pept_S26A_signal_pept_1_Lys-AS"/>
</dbReference>
<evidence type="ECO:0000256" key="3">
    <source>
        <dbReference type="ARBA" id="ARBA00013208"/>
    </source>
</evidence>
<evidence type="ECO:0000259" key="7">
    <source>
        <dbReference type="Pfam" id="PF10502"/>
    </source>
</evidence>
<sequence>MFGFFASQEKKTRAHAANWLELADKVWHFRRDQLSPQDNDELLTRSRELRQQLKARADAARLKLGIEALEGVLRRTGGALYPKSSLVENVEFFLVAAIVILGIRTYFVQPFKIPTNSMWPTYYGMTAENLPPDRPAPALWQQALRFLAFGAQRRTVVAPASGEVTAEFDENTGAMAYQVRNGRNWLILPAQVKEYTFLVNGRAATVTVPLDFNEFDRVVADTFFGGESGFLTQFLQTRQARAVRRQRGGMGSPEDYSRNVRLTLKQNARAGDPILRFDILTGDQLFVDRVSYHFVKPKVGQGFVFRTGHIAGIGDDQYYIKRLVGLPGDVLEIKEPTLYRNGAPITGAESFRLNAQRVPPYRGYFNAQHNGYSRNDGQYLLKGQQVTVPENSFMALGDNSGSSLDGRYWGFVPDKDAIGRPLVIYYPFTRRWGWAR</sequence>
<dbReference type="KEGG" id="ote:Oter_3196"/>
<dbReference type="Proteomes" id="UP000007013">
    <property type="component" value="Chromosome"/>
</dbReference>